<name>A0A2T7PUG4_POMCA</name>
<dbReference type="PANTHER" id="PTHR12695">
    <property type="entry name" value="GENERAL TRANSCRIPTION FACTOR IIH SUBUNIT 2"/>
    <property type="match status" value="1"/>
</dbReference>
<organism evidence="2 3">
    <name type="scientific">Pomacea canaliculata</name>
    <name type="common">Golden apple snail</name>
    <dbReference type="NCBI Taxonomy" id="400727"/>
    <lineage>
        <taxon>Eukaryota</taxon>
        <taxon>Metazoa</taxon>
        <taxon>Spiralia</taxon>
        <taxon>Lophotrochozoa</taxon>
        <taxon>Mollusca</taxon>
        <taxon>Gastropoda</taxon>
        <taxon>Caenogastropoda</taxon>
        <taxon>Architaenioglossa</taxon>
        <taxon>Ampullarioidea</taxon>
        <taxon>Ampullariidae</taxon>
        <taxon>Pomacea</taxon>
    </lineage>
</organism>
<dbReference type="GO" id="GO:0005675">
    <property type="term" value="C:transcription factor TFIIH holo complex"/>
    <property type="evidence" value="ECO:0007669"/>
    <property type="project" value="TreeGrafter"/>
</dbReference>
<dbReference type="GO" id="GO:0006357">
    <property type="term" value="P:regulation of transcription by RNA polymerase II"/>
    <property type="evidence" value="ECO:0007669"/>
    <property type="project" value="TreeGrafter"/>
</dbReference>
<dbReference type="OrthoDB" id="9989228at2759"/>
<dbReference type="EMBL" id="PZQS01000002">
    <property type="protein sequence ID" value="PVD37062.1"/>
    <property type="molecule type" value="Genomic_DNA"/>
</dbReference>
<dbReference type="STRING" id="400727.A0A2T7PUG4"/>
<dbReference type="GO" id="GO:0006351">
    <property type="term" value="P:DNA-templated transcription"/>
    <property type="evidence" value="ECO:0007669"/>
    <property type="project" value="InterPro"/>
</dbReference>
<proteinExistence type="predicted"/>
<sequence length="475" mass="52977">MADEEQIGYRWETEYEKTWEALVEDESGSLQASVNDLVHRSKRRHLLEKIGNIRLGMMRHLFLIIDMSSSMNDQDLKPSRIITTLKLLEQFVEEYFDQNPISQLGILVTRNKRAEKVTELGGNPRRHIIALQNLAGKPCQGELSLQNSLEMALQTLSHLDSKTLQGFGSSGYFCPQCKSKYCELPIECNVCGLTLVSAPHLARSYHHLFPPEPFRELLTADIMTDGNVKIPDKMSGNNKRVTFAPTVILAYTDITAAASRAVFGLEEKDVVYETIDLPTLEGAPPACIHGAEAKPENAPMDPIQIINCKFDQSKMPKFTFIIINTYMVDEKSHFVARRIVELCADSGVLNLVVLSSQRLDIKGPVHRLYENVFCGMTPVTQRPALPGDILISDAFLNNLIQICSVEWQPFTCLTAPAHRIGPGQANNEDGSLQLVQLFQSTIADFSGLQFSDKLSSSLMYKGPLEDVVPASLMYA</sequence>
<evidence type="ECO:0000313" key="3">
    <source>
        <dbReference type="Proteomes" id="UP000245119"/>
    </source>
</evidence>
<gene>
    <name evidence="2" type="ORF">C0Q70_04055</name>
</gene>
<comment type="caution">
    <text evidence="2">The sequence shown here is derived from an EMBL/GenBank/DDBJ whole genome shotgun (WGS) entry which is preliminary data.</text>
</comment>
<feature type="domain" description="Ssl1-like" evidence="1">
    <location>
        <begin position="64"/>
        <end position="163"/>
    </location>
</feature>
<dbReference type="AlphaFoldDB" id="A0A2T7PUG4"/>
<dbReference type="InterPro" id="IPR007198">
    <property type="entry name" value="Ssl1-like"/>
</dbReference>
<accession>A0A2T7PUG4</accession>
<dbReference type="GO" id="GO:0006289">
    <property type="term" value="P:nucleotide-excision repair"/>
    <property type="evidence" value="ECO:0007669"/>
    <property type="project" value="InterPro"/>
</dbReference>
<dbReference type="InterPro" id="IPR012170">
    <property type="entry name" value="TFIIH_SSL1/p44"/>
</dbReference>
<dbReference type="SUPFAM" id="SSF53300">
    <property type="entry name" value="vWA-like"/>
    <property type="match status" value="1"/>
</dbReference>
<dbReference type="NCBIfam" id="TIGR00622">
    <property type="entry name" value="ssl1"/>
    <property type="match status" value="1"/>
</dbReference>
<evidence type="ECO:0000313" key="2">
    <source>
        <dbReference type="EMBL" id="PVD37062.1"/>
    </source>
</evidence>
<dbReference type="Proteomes" id="UP000245119">
    <property type="component" value="Linkage Group LG2"/>
</dbReference>
<keyword evidence="3" id="KW-1185">Reference proteome</keyword>
<protein>
    <recommendedName>
        <fullName evidence="1">Ssl1-like domain-containing protein</fullName>
    </recommendedName>
</protein>
<dbReference type="PANTHER" id="PTHR12695:SF2">
    <property type="entry name" value="GENERAL TRANSCRIPTION FACTOR IIH SUBUNIT 2-RELATED"/>
    <property type="match status" value="1"/>
</dbReference>
<evidence type="ECO:0000259" key="1">
    <source>
        <dbReference type="Pfam" id="PF04056"/>
    </source>
</evidence>
<dbReference type="InterPro" id="IPR036465">
    <property type="entry name" value="vWFA_dom_sf"/>
</dbReference>
<dbReference type="Pfam" id="PF04056">
    <property type="entry name" value="Ssl1"/>
    <property type="match status" value="1"/>
</dbReference>
<dbReference type="GO" id="GO:0000439">
    <property type="term" value="C:transcription factor TFIIH core complex"/>
    <property type="evidence" value="ECO:0007669"/>
    <property type="project" value="InterPro"/>
</dbReference>
<reference evidence="2 3" key="1">
    <citation type="submission" date="2018-04" db="EMBL/GenBank/DDBJ databases">
        <title>The genome of golden apple snail Pomacea canaliculata provides insight into stress tolerance and invasive adaptation.</title>
        <authorList>
            <person name="Liu C."/>
            <person name="Liu B."/>
            <person name="Ren Y."/>
            <person name="Zhang Y."/>
            <person name="Wang H."/>
            <person name="Li S."/>
            <person name="Jiang F."/>
            <person name="Yin L."/>
            <person name="Zhang G."/>
            <person name="Qian W."/>
            <person name="Fan W."/>
        </authorList>
    </citation>
    <scope>NUCLEOTIDE SEQUENCE [LARGE SCALE GENOMIC DNA]</scope>
    <source>
        <strain evidence="2">SZHN2017</strain>
        <tissue evidence="2">Muscle</tissue>
    </source>
</reference>
<dbReference type="Gene3D" id="3.40.50.410">
    <property type="entry name" value="von Willebrand factor, type A domain"/>
    <property type="match status" value="1"/>
</dbReference>